<dbReference type="InterPro" id="IPR036873">
    <property type="entry name" value="Rhodanese-like_dom_sf"/>
</dbReference>
<evidence type="ECO:0000313" key="5">
    <source>
        <dbReference type="Proteomes" id="UP000235803"/>
    </source>
</evidence>
<sequence length="273" mass="29335">MRHVLITANELDEWLEGPHPPRILDCRARLGDPGAGHGLWQAGHIPGSHHLDLDRDLAGEPGEGGRHPLPAPADFTAVLQRLGVAPGMMVVLHDDMGGQMAAARAWWMLACWAGHPDVRVLDGGLRAWQESGGELVTGSEPLPIASHWQPRFDTAALVDVDEVLSGGDLKVDARSEERFRGEAEPIDPVAGHIPGARCRPSAANLTDSGHFKSPAELDAELPRADSTVAYCGSGITACHNILAYAIAGRALPRLYPGSWSEWVQDPSRPVERD</sequence>
<dbReference type="RefSeq" id="WP_102653473.1">
    <property type="nucleotide sequence ID" value="NZ_PNRF01000022.1"/>
</dbReference>
<organism evidence="4 5">
    <name type="scientific">Billgrantia endophytica</name>
    <dbReference type="NCBI Taxonomy" id="2033802"/>
    <lineage>
        <taxon>Bacteria</taxon>
        <taxon>Pseudomonadati</taxon>
        <taxon>Pseudomonadota</taxon>
        <taxon>Gammaproteobacteria</taxon>
        <taxon>Oceanospirillales</taxon>
        <taxon>Halomonadaceae</taxon>
        <taxon>Billgrantia</taxon>
    </lineage>
</organism>
<dbReference type="PANTHER" id="PTHR11364:SF27">
    <property type="entry name" value="SULFURTRANSFERASE"/>
    <property type="match status" value="1"/>
</dbReference>
<reference evidence="4 5" key="1">
    <citation type="submission" date="2018-01" db="EMBL/GenBank/DDBJ databases">
        <title>Halomonas endophytica sp. nov., isolated from storage liquid in the stems of Populus euphratica.</title>
        <authorList>
            <person name="Chen C."/>
        </authorList>
    </citation>
    <scope>NUCLEOTIDE SEQUENCE [LARGE SCALE GENOMIC DNA]</scope>
    <source>
        <strain evidence="4 5">MC28</strain>
    </source>
</reference>
<name>A0A2N7U3T0_9GAMM</name>
<dbReference type="InterPro" id="IPR045078">
    <property type="entry name" value="TST/MPST-like"/>
</dbReference>
<dbReference type="CDD" id="cd01449">
    <property type="entry name" value="TST_Repeat_2"/>
    <property type="match status" value="1"/>
</dbReference>
<evidence type="ECO:0000256" key="1">
    <source>
        <dbReference type="ARBA" id="ARBA00022679"/>
    </source>
</evidence>
<dbReference type="GO" id="GO:0004792">
    <property type="term" value="F:thiosulfate-cyanide sulfurtransferase activity"/>
    <property type="evidence" value="ECO:0007669"/>
    <property type="project" value="TreeGrafter"/>
</dbReference>
<dbReference type="Gene3D" id="3.40.250.10">
    <property type="entry name" value="Rhodanese-like domain"/>
    <property type="match status" value="2"/>
</dbReference>
<keyword evidence="2" id="KW-0677">Repeat</keyword>
<keyword evidence="1 4" id="KW-0808">Transferase</keyword>
<dbReference type="InterPro" id="IPR001763">
    <property type="entry name" value="Rhodanese-like_dom"/>
</dbReference>
<protein>
    <submittedName>
        <fullName evidence="4">Sulfurtransferase</fullName>
    </submittedName>
</protein>
<dbReference type="Pfam" id="PF00581">
    <property type="entry name" value="Rhodanese"/>
    <property type="match status" value="2"/>
</dbReference>
<evidence type="ECO:0000313" key="4">
    <source>
        <dbReference type="EMBL" id="PMR75095.1"/>
    </source>
</evidence>
<keyword evidence="5" id="KW-1185">Reference proteome</keyword>
<dbReference type="EMBL" id="PNRF01000022">
    <property type="protein sequence ID" value="PMR75095.1"/>
    <property type="molecule type" value="Genomic_DNA"/>
</dbReference>
<dbReference type="PROSITE" id="PS50206">
    <property type="entry name" value="RHODANESE_3"/>
    <property type="match status" value="2"/>
</dbReference>
<dbReference type="CDD" id="cd01448">
    <property type="entry name" value="TST_Repeat_1"/>
    <property type="match status" value="1"/>
</dbReference>
<dbReference type="PANTHER" id="PTHR11364">
    <property type="entry name" value="THIOSULFATE SULFERTANSFERASE"/>
    <property type="match status" value="1"/>
</dbReference>
<dbReference type="SMART" id="SM00450">
    <property type="entry name" value="RHOD"/>
    <property type="match status" value="2"/>
</dbReference>
<evidence type="ECO:0000256" key="2">
    <source>
        <dbReference type="ARBA" id="ARBA00022737"/>
    </source>
</evidence>
<feature type="domain" description="Rhodanese" evidence="3">
    <location>
        <begin position="164"/>
        <end position="271"/>
    </location>
</feature>
<dbReference type="AlphaFoldDB" id="A0A2N7U3T0"/>
<gene>
    <name evidence="4" type="ORF">C1H69_11080</name>
</gene>
<comment type="caution">
    <text evidence="4">The sequence shown here is derived from an EMBL/GenBank/DDBJ whole genome shotgun (WGS) entry which is preliminary data.</text>
</comment>
<feature type="domain" description="Rhodanese" evidence="3">
    <location>
        <begin position="17"/>
        <end position="137"/>
    </location>
</feature>
<accession>A0A2N7U3T0</accession>
<dbReference type="OrthoDB" id="9781034at2"/>
<dbReference type="SUPFAM" id="SSF52821">
    <property type="entry name" value="Rhodanese/Cell cycle control phosphatase"/>
    <property type="match status" value="2"/>
</dbReference>
<dbReference type="Proteomes" id="UP000235803">
    <property type="component" value="Unassembled WGS sequence"/>
</dbReference>
<proteinExistence type="predicted"/>
<evidence type="ECO:0000259" key="3">
    <source>
        <dbReference type="PROSITE" id="PS50206"/>
    </source>
</evidence>